<reference evidence="8 10" key="1">
    <citation type="submission" date="2019-09" db="EMBL/GenBank/DDBJ databases">
        <authorList>
            <person name="Ou C."/>
        </authorList>
    </citation>
    <scope>NUCLEOTIDE SEQUENCE [LARGE SCALE GENOMIC DNA]</scope>
    <source>
        <strain evidence="8">S2</strain>
        <tissue evidence="8">Leaf</tissue>
    </source>
</reference>
<reference evidence="8 10" key="3">
    <citation type="submission" date="2019-11" db="EMBL/GenBank/DDBJ databases">
        <title>A de novo genome assembly of a pear dwarfing rootstock.</title>
        <authorList>
            <person name="Wang F."/>
            <person name="Wang J."/>
            <person name="Li S."/>
            <person name="Zhang Y."/>
            <person name="Fang M."/>
            <person name="Ma L."/>
            <person name="Zhao Y."/>
            <person name="Jiang S."/>
        </authorList>
    </citation>
    <scope>NUCLEOTIDE SEQUENCE [LARGE SCALE GENOMIC DNA]</scope>
    <source>
        <strain evidence="8">S2</strain>
        <tissue evidence="8">Leaf</tissue>
    </source>
</reference>
<keyword evidence="10" id="KW-1185">Reference proteome</keyword>
<keyword evidence="2" id="KW-0433">Leucine-rich repeat</keyword>
<evidence type="ECO:0000256" key="1">
    <source>
        <dbReference type="ARBA" id="ARBA00004370"/>
    </source>
</evidence>
<dbReference type="InterPro" id="IPR001611">
    <property type="entry name" value="Leu-rich_rpt"/>
</dbReference>
<evidence type="ECO:0000313" key="8">
    <source>
        <dbReference type="EMBL" id="KAB2615897.1"/>
    </source>
</evidence>
<organism evidence="8 10">
    <name type="scientific">Pyrus ussuriensis x Pyrus communis</name>
    <dbReference type="NCBI Taxonomy" id="2448454"/>
    <lineage>
        <taxon>Eukaryota</taxon>
        <taxon>Viridiplantae</taxon>
        <taxon>Streptophyta</taxon>
        <taxon>Embryophyta</taxon>
        <taxon>Tracheophyta</taxon>
        <taxon>Spermatophyta</taxon>
        <taxon>Magnoliopsida</taxon>
        <taxon>eudicotyledons</taxon>
        <taxon>Gunneridae</taxon>
        <taxon>Pentapetalae</taxon>
        <taxon>rosids</taxon>
        <taxon>fabids</taxon>
        <taxon>Rosales</taxon>
        <taxon>Rosaceae</taxon>
        <taxon>Amygdaloideae</taxon>
        <taxon>Maleae</taxon>
        <taxon>Pyrus</taxon>
    </lineage>
</organism>
<protein>
    <submittedName>
        <fullName evidence="8">Receptor-like protein 2</fullName>
    </submittedName>
</protein>
<dbReference type="EMBL" id="SMOL01000168">
    <property type="protein sequence ID" value="KAB2623854.1"/>
    <property type="molecule type" value="Genomic_DNA"/>
</dbReference>
<gene>
    <name evidence="8" type="ORF">D8674_022485</name>
    <name evidence="9" type="ORF">D8674_040560</name>
</gene>
<keyword evidence="3 7" id="KW-0732">Signal</keyword>
<keyword evidence="8" id="KW-0675">Receptor</keyword>
<feature type="signal peptide" evidence="7">
    <location>
        <begin position="1"/>
        <end position="16"/>
    </location>
</feature>
<dbReference type="Pfam" id="PF13855">
    <property type="entry name" value="LRR_8"/>
    <property type="match status" value="1"/>
</dbReference>
<name>A0A5N5GL74_9ROSA</name>
<comment type="caution">
    <text evidence="8">The sequence shown here is derived from an EMBL/GenBank/DDBJ whole genome shotgun (WGS) entry which is preliminary data.</text>
</comment>
<evidence type="ECO:0000256" key="5">
    <source>
        <dbReference type="ARBA" id="ARBA00023136"/>
    </source>
</evidence>
<comment type="subcellular location">
    <subcellularLocation>
        <location evidence="1">Membrane</location>
    </subcellularLocation>
</comment>
<dbReference type="Gene3D" id="3.80.10.10">
    <property type="entry name" value="Ribonuclease Inhibitor"/>
    <property type="match status" value="2"/>
</dbReference>
<evidence type="ECO:0000256" key="3">
    <source>
        <dbReference type="ARBA" id="ARBA00022729"/>
    </source>
</evidence>
<dbReference type="Proteomes" id="UP000327157">
    <property type="component" value="Chromosome 3"/>
</dbReference>
<proteinExistence type="predicted"/>
<reference evidence="10" key="2">
    <citation type="submission" date="2019-10" db="EMBL/GenBank/DDBJ databases">
        <title>A de novo genome assembly of a pear dwarfing rootstock.</title>
        <authorList>
            <person name="Wang F."/>
            <person name="Wang J."/>
            <person name="Li S."/>
            <person name="Zhang Y."/>
            <person name="Fang M."/>
            <person name="Ma L."/>
            <person name="Zhao Y."/>
            <person name="Jiang S."/>
        </authorList>
    </citation>
    <scope>NUCLEOTIDE SEQUENCE [LARGE SCALE GENOMIC DNA]</scope>
    <source>
        <strain evidence="9">S2</strain>
        <tissue evidence="9">Leaf</tissue>
    </source>
</reference>
<dbReference type="EMBL" id="SMOL01000402">
    <property type="protein sequence ID" value="KAB2615897.1"/>
    <property type="molecule type" value="Genomic_DNA"/>
</dbReference>
<evidence type="ECO:0000313" key="10">
    <source>
        <dbReference type="Proteomes" id="UP000327157"/>
    </source>
</evidence>
<dbReference type="GO" id="GO:0016020">
    <property type="term" value="C:membrane"/>
    <property type="evidence" value="ECO:0007669"/>
    <property type="project" value="UniProtKB-SubCell"/>
</dbReference>
<dbReference type="AlphaFoldDB" id="A0A5N5GL74"/>
<evidence type="ECO:0000256" key="7">
    <source>
        <dbReference type="SAM" id="SignalP"/>
    </source>
</evidence>
<evidence type="ECO:0000256" key="6">
    <source>
        <dbReference type="ARBA" id="ARBA00023180"/>
    </source>
</evidence>
<dbReference type="PANTHER" id="PTHR47988">
    <property type="entry name" value="SOMATIC EMBRYOGENESIS RECEPTOR KINASE 1"/>
    <property type="match status" value="1"/>
</dbReference>
<dbReference type="SUPFAM" id="SSF52058">
    <property type="entry name" value="L domain-like"/>
    <property type="match status" value="1"/>
</dbReference>
<evidence type="ECO:0000256" key="2">
    <source>
        <dbReference type="ARBA" id="ARBA00022614"/>
    </source>
</evidence>
<dbReference type="Pfam" id="PF00560">
    <property type="entry name" value="LRR_1"/>
    <property type="match status" value="3"/>
</dbReference>
<dbReference type="FunFam" id="3.80.10.10:FF:000041">
    <property type="entry name" value="LRR receptor-like serine/threonine-protein kinase ERECTA"/>
    <property type="match status" value="1"/>
</dbReference>
<sequence>MSLGFLLIFLFSSILSTTNIHACNQADHISLQAFSSLVDCCRWNGITCNQEGRVIHLLLPSKRLKGGMFVSSLQNLTHLTDLNLSHNSLHGALETKFFSSLNCLEMLDLSYNLFSGEIPFSIPPKSIRTIDFGNIFRGFGGCSKLQILRAGHNSLSGSLPEDIYNATKLEELALPLNSLNGAISERIANLTHLTFLDLFINNLSGVIPLNFGKLSKLKFMNLDFNSLRGNLPPSLMNCTNLVELHLGSNYLEGDLTKLNFSKISHLSKLDLSIRLSVNPYLKGQVHPEILSLKSLSFLSLSRVWLTNITGAMKILMRCQSLQTLLISSSFD</sequence>
<feature type="chain" id="PRO_5036371642" evidence="7">
    <location>
        <begin position="17"/>
        <end position="331"/>
    </location>
</feature>
<dbReference type="OrthoDB" id="1740823at2759"/>
<evidence type="ECO:0000256" key="4">
    <source>
        <dbReference type="ARBA" id="ARBA00022737"/>
    </source>
</evidence>
<keyword evidence="6" id="KW-0325">Glycoprotein</keyword>
<dbReference type="InterPro" id="IPR032675">
    <property type="entry name" value="LRR_dom_sf"/>
</dbReference>
<keyword evidence="4" id="KW-0677">Repeat</keyword>
<evidence type="ECO:0000313" key="9">
    <source>
        <dbReference type="EMBL" id="KAB2623854.1"/>
    </source>
</evidence>
<accession>A0A5N5GL74</accession>
<keyword evidence="5" id="KW-0472">Membrane</keyword>